<sequence length="582" mass="61468">MTVEPDTAFDLQPEFPSALAARVASWASTKPDAEAFIELRYRGITCEPRSLTYAQLHRAAGLLARQLRADTAAGDRVAILCAHGLDYVVAFLACLYADRTAVPLFPVSAARNTARLDGALADSRPALSLLSASDKVTENSVGAALGRIRRLPEELRTTAATDPVLDPVGAGPAYLQYTSGSTKAPAGVEIGHAHLGAALAQLWRAVPAVRHKPIVTWLPFFHDMGLVLALALPLYSGVLGVTMAPTEFVKRPIRWLRACGDYRAGATGSPNFGLALAVSATTRREREDLDLSSLDVLLNGAEPVRADVLELFTETFTAHGFRHAAHTPGYGLAEATLSVTIGDQDAEPVTHRFDRAELTEGRAVVDGTGTAGIPLVGCGAPAGQRVAVVDPVTRTELPAATVGEIWVAGPNVGAGYFGNPGATAETFGATLDGRSERWLRTGDLGFRLDDQLYIAGRLEDLIVVDGRNHYPSDIESTVAATAPEIRRGHVTAFGHDDGRREDLVVVAELAAAAEADALAGIARRIRAAVASAHEVMPGSVVLVEPGGIPKTSSGKLRRGECRRLFGAGRLPHLVTIGNQPTV</sequence>
<dbReference type="PANTHER" id="PTHR22754">
    <property type="entry name" value="DISCO-INTERACTING PROTEIN 2 DIP2 -RELATED"/>
    <property type="match status" value="1"/>
</dbReference>
<evidence type="ECO:0000256" key="1">
    <source>
        <dbReference type="ARBA" id="ARBA00006432"/>
    </source>
</evidence>
<evidence type="ECO:0000313" key="7">
    <source>
        <dbReference type="EMBL" id="MFI2476787.1"/>
    </source>
</evidence>
<name>A0ABW7X721_9NOCA</name>
<evidence type="ECO:0000256" key="4">
    <source>
        <dbReference type="ARBA" id="ARBA00023098"/>
    </source>
</evidence>
<dbReference type="Proteomes" id="UP001611415">
    <property type="component" value="Unassembled WGS sequence"/>
</dbReference>
<keyword evidence="8" id="KW-1185">Reference proteome</keyword>
<dbReference type="InterPro" id="IPR025110">
    <property type="entry name" value="AMP-bd_C"/>
</dbReference>
<dbReference type="CDD" id="cd05931">
    <property type="entry name" value="FAAL"/>
    <property type="match status" value="1"/>
</dbReference>
<dbReference type="InterPro" id="IPR040097">
    <property type="entry name" value="FAAL/FAAC"/>
</dbReference>
<organism evidence="7 8">
    <name type="scientific">Nocardia xishanensis</name>
    <dbReference type="NCBI Taxonomy" id="238964"/>
    <lineage>
        <taxon>Bacteria</taxon>
        <taxon>Bacillati</taxon>
        <taxon>Actinomycetota</taxon>
        <taxon>Actinomycetes</taxon>
        <taxon>Mycobacteriales</taxon>
        <taxon>Nocardiaceae</taxon>
        <taxon>Nocardia</taxon>
    </lineage>
</organism>
<dbReference type="Gene3D" id="3.30.300.30">
    <property type="match status" value="1"/>
</dbReference>
<reference evidence="7 8" key="1">
    <citation type="submission" date="2024-10" db="EMBL/GenBank/DDBJ databases">
        <title>The Natural Products Discovery Center: Release of the First 8490 Sequenced Strains for Exploring Actinobacteria Biosynthetic Diversity.</title>
        <authorList>
            <person name="Kalkreuter E."/>
            <person name="Kautsar S.A."/>
            <person name="Yang D."/>
            <person name="Bader C.D."/>
            <person name="Teijaro C.N."/>
            <person name="Fluegel L."/>
            <person name="Davis C.M."/>
            <person name="Simpson J.R."/>
            <person name="Lauterbach L."/>
            <person name="Steele A.D."/>
            <person name="Gui C."/>
            <person name="Meng S."/>
            <person name="Li G."/>
            <person name="Viehrig K."/>
            <person name="Ye F."/>
            <person name="Su P."/>
            <person name="Kiefer A.F."/>
            <person name="Nichols A."/>
            <person name="Cepeda A.J."/>
            <person name="Yan W."/>
            <person name="Fan B."/>
            <person name="Jiang Y."/>
            <person name="Adhikari A."/>
            <person name="Zheng C.-J."/>
            <person name="Schuster L."/>
            <person name="Cowan T.M."/>
            <person name="Smanski M.J."/>
            <person name="Chevrette M.G."/>
            <person name="De Carvalho L.P.S."/>
            <person name="Shen B."/>
        </authorList>
    </citation>
    <scope>NUCLEOTIDE SEQUENCE [LARGE SCALE GENOMIC DNA]</scope>
    <source>
        <strain evidence="7 8">NPDC019275</strain>
    </source>
</reference>
<evidence type="ECO:0000259" key="5">
    <source>
        <dbReference type="Pfam" id="PF00501"/>
    </source>
</evidence>
<evidence type="ECO:0000256" key="2">
    <source>
        <dbReference type="ARBA" id="ARBA00022598"/>
    </source>
</evidence>
<feature type="domain" description="AMP-dependent synthetase/ligase" evidence="5">
    <location>
        <begin position="25"/>
        <end position="417"/>
    </location>
</feature>
<dbReference type="RefSeq" id="WP_397094099.1">
    <property type="nucleotide sequence ID" value="NZ_JBIRYO010000019.1"/>
</dbReference>
<keyword evidence="3" id="KW-0276">Fatty acid metabolism</keyword>
<dbReference type="Pfam" id="PF23024">
    <property type="entry name" value="AMP-dom_DIP2-like"/>
    <property type="match status" value="1"/>
</dbReference>
<comment type="caution">
    <text evidence="7">The sequence shown here is derived from an EMBL/GenBank/DDBJ whole genome shotgun (WGS) entry which is preliminary data.</text>
</comment>
<gene>
    <name evidence="7" type="ORF">ACH49W_25675</name>
</gene>
<dbReference type="EMBL" id="JBIRYO010000019">
    <property type="protein sequence ID" value="MFI2476787.1"/>
    <property type="molecule type" value="Genomic_DNA"/>
</dbReference>
<dbReference type="Pfam" id="PF00501">
    <property type="entry name" value="AMP-binding"/>
    <property type="match status" value="1"/>
</dbReference>
<dbReference type="GO" id="GO:0016874">
    <property type="term" value="F:ligase activity"/>
    <property type="evidence" value="ECO:0007669"/>
    <property type="project" value="UniProtKB-KW"/>
</dbReference>
<dbReference type="Gene3D" id="3.40.50.12780">
    <property type="entry name" value="N-terminal domain of ligase-like"/>
    <property type="match status" value="1"/>
</dbReference>
<dbReference type="PANTHER" id="PTHR22754:SF32">
    <property type="entry name" value="DISCO-INTERACTING PROTEIN 2"/>
    <property type="match status" value="1"/>
</dbReference>
<dbReference type="InterPro" id="IPR042099">
    <property type="entry name" value="ANL_N_sf"/>
</dbReference>
<evidence type="ECO:0000313" key="8">
    <source>
        <dbReference type="Proteomes" id="UP001611415"/>
    </source>
</evidence>
<feature type="domain" description="AMP-binding enzyme C-terminal" evidence="6">
    <location>
        <begin position="460"/>
        <end position="570"/>
    </location>
</feature>
<evidence type="ECO:0000259" key="6">
    <source>
        <dbReference type="Pfam" id="PF23024"/>
    </source>
</evidence>
<keyword evidence="4" id="KW-0443">Lipid metabolism</keyword>
<comment type="similarity">
    <text evidence="1">Belongs to the ATP-dependent AMP-binding enzyme family.</text>
</comment>
<keyword evidence="2 7" id="KW-0436">Ligase</keyword>
<protein>
    <submittedName>
        <fullName evidence="7">Fatty acyl-AMP ligase</fullName>
    </submittedName>
</protein>
<dbReference type="InterPro" id="IPR045851">
    <property type="entry name" value="AMP-bd_C_sf"/>
</dbReference>
<dbReference type="InterPro" id="IPR000873">
    <property type="entry name" value="AMP-dep_synth/lig_dom"/>
</dbReference>
<dbReference type="SUPFAM" id="SSF56801">
    <property type="entry name" value="Acetyl-CoA synthetase-like"/>
    <property type="match status" value="1"/>
</dbReference>
<accession>A0ABW7X721</accession>
<proteinExistence type="inferred from homology"/>
<evidence type="ECO:0000256" key="3">
    <source>
        <dbReference type="ARBA" id="ARBA00022832"/>
    </source>
</evidence>